<dbReference type="PANTHER" id="PTHR33273:SF4">
    <property type="entry name" value="ENDONUCLEASE_EXONUCLEASE_PHOSPHATASE DOMAIN-CONTAINING PROTEIN"/>
    <property type="match status" value="1"/>
</dbReference>
<accession>A0A162QT17</accession>
<reference evidence="2 3" key="1">
    <citation type="submission" date="2016-03" db="EMBL/GenBank/DDBJ databases">
        <title>EvidentialGene: Evidence-directed Construction of Genes on Genomes.</title>
        <authorList>
            <person name="Gilbert D.G."/>
            <person name="Choi J.-H."/>
            <person name="Mockaitis K."/>
            <person name="Colbourne J."/>
            <person name="Pfrender M."/>
        </authorList>
    </citation>
    <scope>NUCLEOTIDE SEQUENCE [LARGE SCALE GENOMIC DNA]</scope>
    <source>
        <strain evidence="2 3">Xinb3</strain>
        <tissue evidence="2">Complete organism</tissue>
    </source>
</reference>
<evidence type="ECO:0000259" key="1">
    <source>
        <dbReference type="PROSITE" id="PS50878"/>
    </source>
</evidence>
<dbReference type="Proteomes" id="UP000076858">
    <property type="component" value="Unassembled WGS sequence"/>
</dbReference>
<dbReference type="InterPro" id="IPR043502">
    <property type="entry name" value="DNA/RNA_pol_sf"/>
</dbReference>
<dbReference type="EMBL" id="LRGB01000290">
    <property type="protein sequence ID" value="KZS19929.1"/>
    <property type="molecule type" value="Genomic_DNA"/>
</dbReference>
<gene>
    <name evidence="2" type="ORF">APZ42_013513</name>
</gene>
<organism evidence="2 3">
    <name type="scientific">Daphnia magna</name>
    <dbReference type="NCBI Taxonomy" id="35525"/>
    <lineage>
        <taxon>Eukaryota</taxon>
        <taxon>Metazoa</taxon>
        <taxon>Ecdysozoa</taxon>
        <taxon>Arthropoda</taxon>
        <taxon>Crustacea</taxon>
        <taxon>Branchiopoda</taxon>
        <taxon>Diplostraca</taxon>
        <taxon>Cladocera</taxon>
        <taxon>Anomopoda</taxon>
        <taxon>Daphniidae</taxon>
        <taxon>Daphnia</taxon>
    </lineage>
</organism>
<dbReference type="SUPFAM" id="SSF56672">
    <property type="entry name" value="DNA/RNA polymerases"/>
    <property type="match status" value="1"/>
</dbReference>
<dbReference type="Pfam" id="PF00078">
    <property type="entry name" value="RVT_1"/>
    <property type="match status" value="1"/>
</dbReference>
<dbReference type="OrthoDB" id="6381824at2759"/>
<dbReference type="PROSITE" id="PS50878">
    <property type="entry name" value="RT_POL"/>
    <property type="match status" value="1"/>
</dbReference>
<sequence>MMSIIQLNSRSLTKANLVQFKAHLHKYKPLIAIISETFWKDSFTVKFKSYNVINKNRQNQNGGGVAILIHKSLQFFQFSLPATQTIEAVGASIAVKNNNTDEFIDIISAYIPNGNQCYEDELKLLTQARRSSFILCGDFNAHHGRWETSCNHHNQSGRAIANLLENNEELELATPPDLGTRQNPTTLTYSTIDLALMSPHLALTAEVTKGPHIGSDHLPVHIKINAKPILTLGRAPSWDFKNANWTTWNVKVNEAVNSSEFYSTANPETKYLTFHEALMSATKASNIFLAKPSKKILAEPAQPWWNEDCRKAVAMARKARNAGNPRRGGIICASNIIAWKEKENSKNRIILKAKKIAIKDHINSLSPKSSPAKTWAFVKAWTKGIRAPDLCSSPIKDPETQHLVTLPEEKTRIFALQYDHQKVDIPDRPEFEHAIRSKINASEPNPLNSIITQQELRYGMSNLKSKAMGRDLIHNQMLKNMSQDNKKHLLNLFYAMLTSSYIPDEWKLATIIPIRKPDKPAENPESYRPISLTSCLGKTMEKIVNQRLTWEGFNKRKPINTYAVFLDVAKAFDSTWIQGLLFKLSNRHFEDYPLKVGVPQGSPLSPFLFSVMMDDFPTFPTPGQTLMFADDIEFHIHAENGQKAEELISPYLESISKWSKKWRIKFSAAKSNLVNFNRQKHLQSQPLLFLSGTRIPETEEIKHLGIHLRWAKQTEVAISKSVKLRNLFKILSQAKQGPDMDSLCILYKALVRSKIEYGIIAYGSTCKTRQMKLEVIGETGVMLDVSKVGQINLSLN</sequence>
<dbReference type="InterPro" id="IPR005135">
    <property type="entry name" value="Endo/exonuclease/phosphatase"/>
</dbReference>
<proteinExistence type="predicted"/>
<dbReference type="GO" id="GO:0071897">
    <property type="term" value="P:DNA biosynthetic process"/>
    <property type="evidence" value="ECO:0007669"/>
    <property type="project" value="UniProtKB-ARBA"/>
</dbReference>
<dbReference type="PANTHER" id="PTHR33273">
    <property type="entry name" value="DOMAIN-CONTAINING PROTEIN, PUTATIVE-RELATED"/>
    <property type="match status" value="1"/>
</dbReference>
<dbReference type="SUPFAM" id="SSF56219">
    <property type="entry name" value="DNase I-like"/>
    <property type="match status" value="1"/>
</dbReference>
<evidence type="ECO:0000313" key="2">
    <source>
        <dbReference type="EMBL" id="KZS19929.1"/>
    </source>
</evidence>
<protein>
    <recommendedName>
        <fullName evidence="1">Reverse transcriptase domain-containing protein</fullName>
    </recommendedName>
</protein>
<name>A0A162QT17_9CRUS</name>
<keyword evidence="3" id="KW-1185">Reference proteome</keyword>
<feature type="domain" description="Reverse transcriptase" evidence="1">
    <location>
        <begin position="495"/>
        <end position="695"/>
    </location>
</feature>
<dbReference type="InterPro" id="IPR036691">
    <property type="entry name" value="Endo/exonu/phosph_ase_sf"/>
</dbReference>
<dbReference type="Pfam" id="PF14529">
    <property type="entry name" value="Exo_endo_phos_2"/>
    <property type="match status" value="1"/>
</dbReference>
<dbReference type="AlphaFoldDB" id="A0A162QT17"/>
<dbReference type="CDD" id="cd01650">
    <property type="entry name" value="RT_nLTR_like"/>
    <property type="match status" value="1"/>
</dbReference>
<dbReference type="InterPro" id="IPR000477">
    <property type="entry name" value="RT_dom"/>
</dbReference>
<evidence type="ECO:0000313" key="3">
    <source>
        <dbReference type="Proteomes" id="UP000076858"/>
    </source>
</evidence>
<comment type="caution">
    <text evidence="2">The sequence shown here is derived from an EMBL/GenBank/DDBJ whole genome shotgun (WGS) entry which is preliminary data.</text>
</comment>
<dbReference type="GO" id="GO:0003824">
    <property type="term" value="F:catalytic activity"/>
    <property type="evidence" value="ECO:0007669"/>
    <property type="project" value="InterPro"/>
</dbReference>
<dbReference type="Gene3D" id="3.60.10.10">
    <property type="entry name" value="Endonuclease/exonuclease/phosphatase"/>
    <property type="match status" value="1"/>
</dbReference>